<dbReference type="PANTHER" id="PTHR33745:SF1">
    <property type="entry name" value="RSBT ANTAGONIST PROTEIN RSBS"/>
    <property type="match status" value="1"/>
</dbReference>
<dbReference type="EMBL" id="CP020880">
    <property type="protein sequence ID" value="ART75615.1"/>
    <property type="molecule type" value="Genomic_DNA"/>
</dbReference>
<evidence type="ECO:0000313" key="2">
    <source>
        <dbReference type="EMBL" id="ART75615.1"/>
    </source>
</evidence>
<dbReference type="InterPro" id="IPR002645">
    <property type="entry name" value="STAS_dom"/>
</dbReference>
<proteinExistence type="predicted"/>
<dbReference type="InterPro" id="IPR051932">
    <property type="entry name" value="Bact_StressResp_Reg"/>
</dbReference>
<dbReference type="InterPro" id="IPR036513">
    <property type="entry name" value="STAS_dom_sf"/>
</dbReference>
<dbReference type="EMBL" id="VTET01000002">
    <property type="protein sequence ID" value="TYS73855.1"/>
    <property type="molecule type" value="Genomic_DNA"/>
</dbReference>
<reference evidence="3 5" key="2">
    <citation type="submission" date="2019-08" db="EMBL/GenBank/DDBJ databases">
        <title>Bacillus genomes from the desert of Cuatro Cienegas, Coahuila.</title>
        <authorList>
            <person name="Olmedo-Alvarez G."/>
        </authorList>
    </citation>
    <scope>NUCLEOTIDE SEQUENCE [LARGE SCALE GENOMIC DNA]</scope>
    <source>
        <strain evidence="3 5">CH98b_3T</strain>
    </source>
</reference>
<evidence type="ECO:0000313" key="3">
    <source>
        <dbReference type="EMBL" id="TYS73855.1"/>
    </source>
</evidence>
<reference evidence="2 4" key="1">
    <citation type="submission" date="2017-04" db="EMBL/GenBank/DDBJ databases">
        <title>Complete Genome Sequence of the Bacillus horikoshii 20a strain from Cuatro Cienegas, Coahuila, Mexico.</title>
        <authorList>
            <person name="Zarza E."/>
            <person name="Alcaraz L.D."/>
            <person name="Aguilar-Salinas B."/>
            <person name="Islas A."/>
            <person name="Olmedo-Alvarez G."/>
        </authorList>
    </citation>
    <scope>NUCLEOTIDE SEQUENCE [LARGE SCALE GENOMIC DNA]</scope>
    <source>
        <strain evidence="2 4">20a</strain>
    </source>
</reference>
<dbReference type="KEGG" id="bhk:B4U37_06045"/>
<dbReference type="SUPFAM" id="SSF52091">
    <property type="entry name" value="SpoIIaa-like"/>
    <property type="match status" value="1"/>
</dbReference>
<name>A0A1Y0CL16_9BACI</name>
<evidence type="ECO:0000313" key="4">
    <source>
        <dbReference type="Proteomes" id="UP000195573"/>
    </source>
</evidence>
<feature type="domain" description="STAS" evidence="1">
    <location>
        <begin position="164"/>
        <end position="275"/>
    </location>
</feature>
<organism evidence="3 5">
    <name type="scientific">Sutcliffiella horikoshii</name>
    <dbReference type="NCBI Taxonomy" id="79883"/>
    <lineage>
        <taxon>Bacteria</taxon>
        <taxon>Bacillati</taxon>
        <taxon>Bacillota</taxon>
        <taxon>Bacilli</taxon>
        <taxon>Bacillales</taxon>
        <taxon>Bacillaceae</taxon>
        <taxon>Sutcliffiella</taxon>
    </lineage>
</organism>
<accession>A0A1Y0CL16</accession>
<dbReference type="Proteomes" id="UP000195573">
    <property type="component" value="Chromosome"/>
</dbReference>
<dbReference type="GeneID" id="96737987"/>
<dbReference type="OrthoDB" id="2959930at2"/>
<dbReference type="Proteomes" id="UP000324517">
    <property type="component" value="Unassembled WGS sequence"/>
</dbReference>
<protein>
    <submittedName>
        <fullName evidence="3">STAS domain-containing protein</fullName>
    </submittedName>
</protein>
<evidence type="ECO:0000259" key="1">
    <source>
        <dbReference type="PROSITE" id="PS50801"/>
    </source>
</evidence>
<dbReference type="RefSeq" id="WP_088017502.1">
    <property type="nucleotide sequence ID" value="NZ_CP020880.1"/>
</dbReference>
<dbReference type="AlphaFoldDB" id="A0A1Y0CL16"/>
<gene>
    <name evidence="2" type="ORF">B4U37_06045</name>
    <name evidence="3" type="ORF">FZC75_05955</name>
</gene>
<dbReference type="CDD" id="cd07041">
    <property type="entry name" value="STAS_RsbR_RsbS_like"/>
    <property type="match status" value="1"/>
</dbReference>
<dbReference type="Pfam" id="PF01740">
    <property type="entry name" value="STAS"/>
    <property type="match status" value="1"/>
</dbReference>
<dbReference type="PANTHER" id="PTHR33745">
    <property type="entry name" value="RSBT ANTAGONIST PROTEIN RSBS-RELATED"/>
    <property type="match status" value="1"/>
</dbReference>
<keyword evidence="4" id="KW-1185">Reference proteome</keyword>
<dbReference type="Gene3D" id="3.30.750.24">
    <property type="entry name" value="STAS domain"/>
    <property type="match status" value="1"/>
</dbReference>
<sequence length="275" mass="31092">MTKTPHSLIGQKLIDSQNEVAASMLLEIQNAYPNVPQYREEEVEVQIKEIFKTLVVFLGDYVRDPENNVLDRAKEWGESVGFMSVKAGGSLEETLSNMTLYKKCLWKFIQREGVEDGLHMNQITDIFILIDEIFNIIVYGFSHAFSIATEQKMIETKASYIRLSIPIVPLQKGMGVLPLVGEIDEIRAGILIEETLEKSKNLSISHLIIDFSGVYRLDETVLHTMDLLIRSLKLIGITPIITGLRPELSLQFINSGLILKDIQISSSIEQILQEQ</sequence>
<dbReference type="PROSITE" id="PS50801">
    <property type="entry name" value="STAS"/>
    <property type="match status" value="1"/>
</dbReference>
<evidence type="ECO:0000313" key="5">
    <source>
        <dbReference type="Proteomes" id="UP000324517"/>
    </source>
</evidence>